<protein>
    <submittedName>
        <fullName evidence="1">Uncharacterized protein</fullName>
    </submittedName>
</protein>
<gene>
    <name evidence="1" type="ORF">J437_LFUL012493</name>
</gene>
<dbReference type="AlphaFoldDB" id="A0A8K0KG04"/>
<accession>A0A8K0KG04</accession>
<organism evidence="1 2">
    <name type="scientific">Ladona fulva</name>
    <name type="common">Scarce chaser dragonfly</name>
    <name type="synonym">Libellula fulva</name>
    <dbReference type="NCBI Taxonomy" id="123851"/>
    <lineage>
        <taxon>Eukaryota</taxon>
        <taxon>Metazoa</taxon>
        <taxon>Ecdysozoa</taxon>
        <taxon>Arthropoda</taxon>
        <taxon>Hexapoda</taxon>
        <taxon>Insecta</taxon>
        <taxon>Pterygota</taxon>
        <taxon>Palaeoptera</taxon>
        <taxon>Odonata</taxon>
        <taxon>Epiprocta</taxon>
        <taxon>Anisoptera</taxon>
        <taxon>Libelluloidea</taxon>
        <taxon>Libellulidae</taxon>
        <taxon>Ladona</taxon>
    </lineage>
</organism>
<sequence length="136" mass="15964">MRNEVAKRVQMVAYVDDRLIAVRIGMLPKDLVIIQVYMPTSDSEEEDVNRMYEKIDNVLEEEKSCFRISNGLQGAHINSDHVLIRIEIELTLKRVEKAKVVKKWNLEKMEEMGREVIREKLSKAITEDRKEEECSE</sequence>
<dbReference type="EMBL" id="KZ308708">
    <property type="protein sequence ID" value="KAG8233321.1"/>
    <property type="molecule type" value="Genomic_DNA"/>
</dbReference>
<keyword evidence="2" id="KW-1185">Reference proteome</keyword>
<comment type="caution">
    <text evidence="1">The sequence shown here is derived from an EMBL/GenBank/DDBJ whole genome shotgun (WGS) entry which is preliminary data.</text>
</comment>
<dbReference type="Proteomes" id="UP000792457">
    <property type="component" value="Unassembled WGS sequence"/>
</dbReference>
<reference evidence="1" key="2">
    <citation type="submission" date="2017-10" db="EMBL/GenBank/DDBJ databases">
        <title>Ladona fulva Genome sequencing and assembly.</title>
        <authorList>
            <person name="Murali S."/>
            <person name="Richards S."/>
            <person name="Bandaranaike D."/>
            <person name="Bellair M."/>
            <person name="Blankenburg K."/>
            <person name="Chao H."/>
            <person name="Dinh H."/>
            <person name="Doddapaneni H."/>
            <person name="Dugan-Rocha S."/>
            <person name="Elkadiri S."/>
            <person name="Gnanaolivu R."/>
            <person name="Hernandez B."/>
            <person name="Skinner E."/>
            <person name="Javaid M."/>
            <person name="Lee S."/>
            <person name="Li M."/>
            <person name="Ming W."/>
            <person name="Munidasa M."/>
            <person name="Muniz J."/>
            <person name="Nguyen L."/>
            <person name="Hughes D."/>
            <person name="Osuji N."/>
            <person name="Pu L.-L."/>
            <person name="Puazo M."/>
            <person name="Qu C."/>
            <person name="Quiroz J."/>
            <person name="Raj R."/>
            <person name="Weissenberger G."/>
            <person name="Xin Y."/>
            <person name="Zou X."/>
            <person name="Han Y."/>
            <person name="Worley K."/>
            <person name="Muzny D."/>
            <person name="Gibbs R."/>
        </authorList>
    </citation>
    <scope>NUCLEOTIDE SEQUENCE</scope>
    <source>
        <strain evidence="1">Sampled in the wild</strain>
    </source>
</reference>
<evidence type="ECO:0000313" key="1">
    <source>
        <dbReference type="EMBL" id="KAG8233321.1"/>
    </source>
</evidence>
<dbReference type="OrthoDB" id="414666at2759"/>
<proteinExistence type="predicted"/>
<reference evidence="1" key="1">
    <citation type="submission" date="2013-04" db="EMBL/GenBank/DDBJ databases">
        <authorList>
            <person name="Qu J."/>
            <person name="Murali S.C."/>
            <person name="Bandaranaike D."/>
            <person name="Bellair M."/>
            <person name="Blankenburg K."/>
            <person name="Chao H."/>
            <person name="Dinh H."/>
            <person name="Doddapaneni H."/>
            <person name="Downs B."/>
            <person name="Dugan-Rocha S."/>
            <person name="Elkadiri S."/>
            <person name="Gnanaolivu R.D."/>
            <person name="Hernandez B."/>
            <person name="Javaid M."/>
            <person name="Jayaseelan J.C."/>
            <person name="Lee S."/>
            <person name="Li M."/>
            <person name="Ming W."/>
            <person name="Munidasa M."/>
            <person name="Muniz J."/>
            <person name="Nguyen L."/>
            <person name="Ongeri F."/>
            <person name="Osuji N."/>
            <person name="Pu L.-L."/>
            <person name="Puazo M."/>
            <person name="Qu C."/>
            <person name="Quiroz J."/>
            <person name="Raj R."/>
            <person name="Weissenberger G."/>
            <person name="Xin Y."/>
            <person name="Zou X."/>
            <person name="Han Y."/>
            <person name="Richards S."/>
            <person name="Worley K."/>
            <person name="Muzny D."/>
            <person name="Gibbs R."/>
        </authorList>
    </citation>
    <scope>NUCLEOTIDE SEQUENCE</scope>
    <source>
        <strain evidence="1">Sampled in the wild</strain>
    </source>
</reference>
<evidence type="ECO:0000313" key="2">
    <source>
        <dbReference type="Proteomes" id="UP000792457"/>
    </source>
</evidence>
<name>A0A8K0KG04_LADFU</name>